<dbReference type="AlphaFoldDB" id="A0A7Y0HVK2"/>
<proteinExistence type="predicted"/>
<accession>A0A7Y0HVK2</accession>
<dbReference type="Pfam" id="PF02498">
    <property type="entry name" value="Bro-N"/>
    <property type="match status" value="1"/>
</dbReference>
<name>A0A7Y0HVK2_9BIFI</name>
<protein>
    <submittedName>
        <fullName evidence="2">Antirepressor</fullName>
    </submittedName>
</protein>
<dbReference type="EMBL" id="JAAIIF010000008">
    <property type="protein sequence ID" value="NMM96317.1"/>
    <property type="molecule type" value="Genomic_DNA"/>
</dbReference>
<dbReference type="PROSITE" id="PS51750">
    <property type="entry name" value="BRO_N"/>
    <property type="match status" value="1"/>
</dbReference>
<organism evidence="2 3">
    <name type="scientific">Bifidobacterium erythrocebi</name>
    <dbReference type="NCBI Taxonomy" id="2675325"/>
    <lineage>
        <taxon>Bacteria</taxon>
        <taxon>Bacillati</taxon>
        <taxon>Actinomycetota</taxon>
        <taxon>Actinomycetes</taxon>
        <taxon>Bifidobacteriales</taxon>
        <taxon>Bifidobacteriaceae</taxon>
        <taxon>Bifidobacterium</taxon>
    </lineage>
</organism>
<dbReference type="InterPro" id="IPR005039">
    <property type="entry name" value="Ant_C"/>
</dbReference>
<evidence type="ECO:0000259" key="1">
    <source>
        <dbReference type="PROSITE" id="PS51750"/>
    </source>
</evidence>
<keyword evidence="3" id="KW-1185">Reference proteome</keyword>
<dbReference type="Proteomes" id="UP000529710">
    <property type="component" value="Unassembled WGS sequence"/>
</dbReference>
<feature type="domain" description="Bro-N" evidence="1">
    <location>
        <begin position="2"/>
        <end position="107"/>
    </location>
</feature>
<dbReference type="Pfam" id="PF03374">
    <property type="entry name" value="ANT"/>
    <property type="match status" value="1"/>
</dbReference>
<evidence type="ECO:0000313" key="3">
    <source>
        <dbReference type="Proteomes" id="UP000529710"/>
    </source>
</evidence>
<dbReference type="PANTHER" id="PTHR36180">
    <property type="entry name" value="DNA-BINDING PROTEIN-RELATED-RELATED"/>
    <property type="match status" value="1"/>
</dbReference>
<dbReference type="InterPro" id="IPR003497">
    <property type="entry name" value="BRO_N_domain"/>
</dbReference>
<comment type="caution">
    <text evidence="2">The sequence shown here is derived from an EMBL/GenBank/DDBJ whole genome shotgun (WGS) entry which is preliminary data.</text>
</comment>
<dbReference type="RefSeq" id="WP_169079971.1">
    <property type="nucleotide sequence ID" value="NZ_JAAIIF010000008.1"/>
</dbReference>
<dbReference type="SMART" id="SM01040">
    <property type="entry name" value="Bro-N"/>
    <property type="match status" value="1"/>
</dbReference>
<dbReference type="GO" id="GO:0003677">
    <property type="term" value="F:DNA binding"/>
    <property type="evidence" value="ECO:0007669"/>
    <property type="project" value="InterPro"/>
</dbReference>
<reference evidence="2 3" key="1">
    <citation type="submission" date="2020-02" db="EMBL/GenBank/DDBJ databases">
        <title>Characterization of phylogenetic diversity of novel bifidobacterial species isolated in Czech ZOOs.</title>
        <authorList>
            <person name="Lugli G.A."/>
            <person name="Vera N.B."/>
            <person name="Ventura M."/>
        </authorList>
    </citation>
    <scope>NUCLEOTIDE SEQUENCE [LARGE SCALE GENOMIC DNA]</scope>
    <source>
        <strain evidence="2 3">DSM 109960</strain>
    </source>
</reference>
<sequence>MNNEIQRFDFKGAALRTLTDEAGEPWFVAKDVCSVLELNNVSQALTRLDDDEKSSITLNDGTPGSPNKSIVSESGLYALVLASRKPEAHEFKRWVTHEVLPQIRRTGGYIPTSDADDDMTILAKAVMIGQRTMEEQKRRIAAQQSRIDELQPKASMWDEFVDIPDVLSVGDSAKLLSNLGRPIGRKTLFAWLEGNGWIYRENGHWVARQKRVDAGHLVMVPSKSHGTHRDGSPFAFPPTVKLTRKGLGLIARRFGEETLRLEYPKAGA</sequence>
<dbReference type="PANTHER" id="PTHR36180:SF2">
    <property type="entry name" value="BRO FAMILY PROTEIN"/>
    <property type="match status" value="1"/>
</dbReference>
<evidence type="ECO:0000313" key="2">
    <source>
        <dbReference type="EMBL" id="NMM96317.1"/>
    </source>
</evidence>
<gene>
    <name evidence="2" type="ORF">G1C98_1053</name>
</gene>